<keyword evidence="3" id="KW-1185">Reference proteome</keyword>
<reference evidence="2 3" key="1">
    <citation type="submission" date="2018-07" db="EMBL/GenBank/DDBJ databases">
        <title>Genomic Encyclopedia of Type Strains, Phase IV (KMG-IV): sequencing the most valuable type-strain genomes for metagenomic binning, comparative biology and taxonomic classification.</title>
        <authorList>
            <person name="Goeker M."/>
        </authorList>
    </citation>
    <scope>NUCLEOTIDE SEQUENCE [LARGE SCALE GENOMIC DNA]</scope>
    <source>
        <strain evidence="2 3">DSM 21410</strain>
    </source>
</reference>
<comment type="caution">
    <text evidence="2">The sequence shown here is derived from an EMBL/GenBank/DDBJ whole genome shotgun (WGS) entry which is preliminary data.</text>
</comment>
<protein>
    <submittedName>
        <fullName evidence="2">Nucleotidyltransferase-like protein</fullName>
    </submittedName>
</protein>
<dbReference type="Proteomes" id="UP000253517">
    <property type="component" value="Unassembled WGS sequence"/>
</dbReference>
<organism evidence="2 3">
    <name type="scientific">Schleiferia thermophila</name>
    <dbReference type="NCBI Taxonomy" id="884107"/>
    <lineage>
        <taxon>Bacteria</taxon>
        <taxon>Pseudomonadati</taxon>
        <taxon>Bacteroidota</taxon>
        <taxon>Flavobacteriia</taxon>
        <taxon>Flavobacteriales</taxon>
        <taxon>Schleiferiaceae</taxon>
        <taxon>Schleiferia</taxon>
    </lineage>
</organism>
<dbReference type="InterPro" id="IPR002934">
    <property type="entry name" value="Polymerase_NTP_transf_dom"/>
</dbReference>
<dbReference type="Gene3D" id="3.30.460.10">
    <property type="entry name" value="Beta Polymerase, domain 2"/>
    <property type="match status" value="1"/>
</dbReference>
<dbReference type="EMBL" id="QPJS01000001">
    <property type="protein sequence ID" value="RCX05447.1"/>
    <property type="molecule type" value="Genomic_DNA"/>
</dbReference>
<dbReference type="AlphaFoldDB" id="A0A369ABI8"/>
<proteinExistence type="predicted"/>
<evidence type="ECO:0000259" key="1">
    <source>
        <dbReference type="Pfam" id="PF01909"/>
    </source>
</evidence>
<feature type="domain" description="Polymerase nucleotidyl transferase" evidence="1">
    <location>
        <begin position="34"/>
        <end position="118"/>
    </location>
</feature>
<dbReference type="InterPro" id="IPR043519">
    <property type="entry name" value="NT_sf"/>
</dbReference>
<gene>
    <name evidence="2" type="ORF">DES35_101732</name>
</gene>
<dbReference type="RefSeq" id="WP_114365795.1">
    <property type="nucleotide sequence ID" value="NZ_BHZF01000001.1"/>
</dbReference>
<evidence type="ECO:0000313" key="2">
    <source>
        <dbReference type="EMBL" id="RCX05447.1"/>
    </source>
</evidence>
<accession>A0A369ABI8</accession>
<dbReference type="GO" id="GO:0016779">
    <property type="term" value="F:nucleotidyltransferase activity"/>
    <property type="evidence" value="ECO:0007669"/>
    <property type="project" value="InterPro"/>
</dbReference>
<sequence>MIFGISYSIPEVILKLSEINESTALLAGKYHDVQYLCSFFKVKVLYLVGSAARAQHQQGEDFDFLVDFTENNPDERAKLLIALKNQLNSLFNIHIDLYEINDPEVEQPIHHKSEKILIYRK</sequence>
<name>A0A369ABI8_9FLAO</name>
<dbReference type="Pfam" id="PF01909">
    <property type="entry name" value="NTP_transf_2"/>
    <property type="match status" value="1"/>
</dbReference>
<dbReference type="SUPFAM" id="SSF81301">
    <property type="entry name" value="Nucleotidyltransferase"/>
    <property type="match status" value="1"/>
</dbReference>
<keyword evidence="2" id="KW-0808">Transferase</keyword>
<evidence type="ECO:0000313" key="3">
    <source>
        <dbReference type="Proteomes" id="UP000253517"/>
    </source>
</evidence>